<organism evidence="1 2">
    <name type="scientific">Trichonephila clavata</name>
    <name type="common">Joro spider</name>
    <name type="synonym">Nephila clavata</name>
    <dbReference type="NCBI Taxonomy" id="2740835"/>
    <lineage>
        <taxon>Eukaryota</taxon>
        <taxon>Metazoa</taxon>
        <taxon>Ecdysozoa</taxon>
        <taxon>Arthropoda</taxon>
        <taxon>Chelicerata</taxon>
        <taxon>Arachnida</taxon>
        <taxon>Araneae</taxon>
        <taxon>Araneomorphae</taxon>
        <taxon>Entelegynae</taxon>
        <taxon>Araneoidea</taxon>
        <taxon>Nephilidae</taxon>
        <taxon>Trichonephila</taxon>
    </lineage>
</organism>
<comment type="caution">
    <text evidence="1">The sequence shown here is derived from an EMBL/GenBank/DDBJ whole genome shotgun (WGS) entry which is preliminary data.</text>
</comment>
<dbReference type="OrthoDB" id="7146491at2759"/>
<dbReference type="Proteomes" id="UP000887116">
    <property type="component" value="Unassembled WGS sequence"/>
</dbReference>
<evidence type="ECO:0000313" key="1">
    <source>
        <dbReference type="EMBL" id="GFR06982.1"/>
    </source>
</evidence>
<name>A0A8X6LFZ2_TRICU</name>
<dbReference type="EMBL" id="BMAO01035938">
    <property type="protein sequence ID" value="GFR06982.1"/>
    <property type="molecule type" value="Genomic_DNA"/>
</dbReference>
<dbReference type="AlphaFoldDB" id="A0A8X6LFZ2"/>
<keyword evidence="2" id="KW-1185">Reference proteome</keyword>
<reference evidence="1" key="1">
    <citation type="submission" date="2020-07" db="EMBL/GenBank/DDBJ databases">
        <title>Multicomponent nature underlies the extraordinary mechanical properties of spider dragline silk.</title>
        <authorList>
            <person name="Kono N."/>
            <person name="Nakamura H."/>
            <person name="Mori M."/>
            <person name="Yoshida Y."/>
            <person name="Ohtoshi R."/>
            <person name="Malay A.D."/>
            <person name="Moran D.A.P."/>
            <person name="Tomita M."/>
            <person name="Numata K."/>
            <person name="Arakawa K."/>
        </authorList>
    </citation>
    <scope>NUCLEOTIDE SEQUENCE</scope>
</reference>
<proteinExistence type="predicted"/>
<evidence type="ECO:0000313" key="2">
    <source>
        <dbReference type="Proteomes" id="UP000887116"/>
    </source>
</evidence>
<sequence>MQERTYIICSHRQDKLDWPNVVDPYWNNEIFIDENFDEACDNIICENCNRDILPNTYKKQRFHRLSVYLNPDKFMNWFEGQLSNTHFMWQKVERGVYYIGGQGEFVNLIILDFCTNPTFLTIDRLRVNPTVLVILRKNLPNIPLDLPIVEMVDLFCQRRTLIEVFQETVKRGVPELIPNTSMQILHTSLEQIEPAREKELLELQLVEGSLYVNNIEILNKKAVACMKVFRILFEQFLNDCKKELPPEKHTLLSIAQIEKHLNLDQEADPEHHIRKPLNTIQRTIKTTLAKKLGLNIERNDLIQTVGWPGSSRRDYGYRINPFTVVVR</sequence>
<gene>
    <name evidence="1" type="primary">Wxf_00792</name>
    <name evidence="1" type="ORF">TNCT_499481</name>
</gene>
<accession>A0A8X6LFZ2</accession>
<protein>
    <submittedName>
        <fullName evidence="1">Uncharacterized protein</fullName>
    </submittedName>
</protein>